<evidence type="ECO:0008006" key="3">
    <source>
        <dbReference type="Google" id="ProtNLM"/>
    </source>
</evidence>
<sequence>MSENRENGYSEEEDIVSLVDQAGRELLCYVEEYIELDEEEYLVLLPVDASVDIFIGDEESEELSVVQDEATIDKIYPIAQAVLAEKNLKLKRTPFVLTVEGELPPVDEENLLTLEIQDEDANPMQPPIEPEELQLLASFYDEEQEYCVYTPLAPLVFFGRFNEDGKAELLADEEFERVRPLLEDQLFNQME</sequence>
<dbReference type="RefSeq" id="WP_073596091.1">
    <property type="nucleotide sequence ID" value="NZ_MRCE01000033.1"/>
</dbReference>
<dbReference type="PANTHER" id="PTHR36061">
    <property type="match status" value="1"/>
</dbReference>
<gene>
    <name evidence="1" type="ORF">NIES2119_24370</name>
</gene>
<name>A0A1U7I9A7_9CYAN</name>
<dbReference type="OrthoDB" id="571691at2"/>
<dbReference type="InterPro" id="IPR009711">
    <property type="entry name" value="UPF0473"/>
</dbReference>
<dbReference type="AlphaFoldDB" id="A0A1U7I9A7"/>
<comment type="caution">
    <text evidence="1">The sequence shown here is derived from an EMBL/GenBank/DDBJ whole genome shotgun (WGS) entry which is preliminary data.</text>
</comment>
<accession>A0A1U7I9A7</accession>
<dbReference type="InterPro" id="IPR022203">
    <property type="entry name" value="DUF3727"/>
</dbReference>
<protein>
    <recommendedName>
        <fullName evidence="3">DUF3727 domain-containing protein</fullName>
    </recommendedName>
</protein>
<dbReference type="EMBL" id="MRCE01000033">
    <property type="protein sequence ID" value="OKH33036.1"/>
    <property type="molecule type" value="Genomic_DNA"/>
</dbReference>
<dbReference type="STRING" id="454136.NIES2119_24370"/>
<dbReference type="PANTHER" id="PTHR36061:SF3">
    <property type="entry name" value="OS04G0692200 PROTEIN"/>
    <property type="match status" value="1"/>
</dbReference>
<organism evidence="1 2">
    <name type="scientific">[Phormidium ambiguum] IAM M-71</name>
    <dbReference type="NCBI Taxonomy" id="454136"/>
    <lineage>
        <taxon>Bacteria</taxon>
        <taxon>Bacillati</taxon>
        <taxon>Cyanobacteriota</taxon>
        <taxon>Cyanophyceae</taxon>
        <taxon>Oscillatoriophycideae</taxon>
        <taxon>Aerosakkonematales</taxon>
        <taxon>Aerosakkonemataceae</taxon>
        <taxon>Floridanema</taxon>
    </lineage>
</organism>
<reference evidence="1 2" key="1">
    <citation type="submission" date="2016-11" db="EMBL/GenBank/DDBJ databases">
        <title>Draft Genome Sequences of Nine Cyanobacterial Strains from Diverse Habitats.</title>
        <authorList>
            <person name="Zhu T."/>
            <person name="Hou S."/>
            <person name="Lu X."/>
            <person name="Hess W.R."/>
        </authorList>
    </citation>
    <scope>NUCLEOTIDE SEQUENCE [LARGE SCALE GENOMIC DNA]</scope>
    <source>
        <strain evidence="1 2">IAM M-71</strain>
    </source>
</reference>
<dbReference type="Proteomes" id="UP000185860">
    <property type="component" value="Unassembled WGS sequence"/>
</dbReference>
<evidence type="ECO:0000313" key="1">
    <source>
        <dbReference type="EMBL" id="OKH33036.1"/>
    </source>
</evidence>
<proteinExistence type="predicted"/>
<evidence type="ECO:0000313" key="2">
    <source>
        <dbReference type="Proteomes" id="UP000185860"/>
    </source>
</evidence>
<dbReference type="Pfam" id="PF06949">
    <property type="entry name" value="DUF1292"/>
    <property type="match status" value="1"/>
</dbReference>
<dbReference type="Pfam" id="PF12527">
    <property type="entry name" value="DUF3727"/>
    <property type="match status" value="1"/>
</dbReference>